<dbReference type="Gene3D" id="1.25.40.10">
    <property type="entry name" value="Tetratricopeptide repeat domain"/>
    <property type="match status" value="1"/>
</dbReference>
<dbReference type="PANTHER" id="PTHR37422">
    <property type="entry name" value="TEICHURONIC ACID BIOSYNTHESIS PROTEIN TUAE"/>
    <property type="match status" value="1"/>
</dbReference>
<evidence type="ECO:0000256" key="5">
    <source>
        <dbReference type="SAM" id="Phobius"/>
    </source>
</evidence>
<feature type="transmembrane region" description="Helical" evidence="5">
    <location>
        <begin position="54"/>
        <end position="75"/>
    </location>
</feature>
<dbReference type="Pfam" id="PF04932">
    <property type="entry name" value="Wzy_C"/>
    <property type="match status" value="1"/>
</dbReference>
<feature type="transmembrane region" description="Helical" evidence="5">
    <location>
        <begin position="111"/>
        <end position="131"/>
    </location>
</feature>
<dbReference type="STRING" id="1666911.HLUCCA11_08655"/>
<keyword evidence="2 5" id="KW-0812">Transmembrane</keyword>
<keyword evidence="7" id="KW-0436">Ligase</keyword>
<comment type="caution">
    <text evidence="7">The sequence shown here is derived from an EMBL/GenBank/DDBJ whole genome shotgun (WGS) entry which is preliminary data.</text>
</comment>
<feature type="transmembrane region" description="Helical" evidence="5">
    <location>
        <begin position="232"/>
        <end position="249"/>
    </location>
</feature>
<gene>
    <name evidence="7" type="ORF">HLUCCA11_08655</name>
</gene>
<proteinExistence type="predicted"/>
<dbReference type="InterPro" id="IPR051533">
    <property type="entry name" value="WaaL-like"/>
</dbReference>
<reference evidence="7 8" key="1">
    <citation type="submission" date="2015-09" db="EMBL/GenBank/DDBJ databases">
        <title>Identification and resolution of microdiversity through metagenomic sequencing of parallel consortia.</title>
        <authorList>
            <person name="Nelson W.C."/>
            <person name="Romine M.F."/>
            <person name="Lindemann S.R."/>
        </authorList>
    </citation>
    <scope>NUCLEOTIDE SEQUENCE [LARGE SCALE GENOMIC DNA]</scope>
    <source>
        <strain evidence="7">Ana</strain>
    </source>
</reference>
<keyword evidence="4 5" id="KW-0472">Membrane</keyword>
<feature type="transmembrane region" description="Helical" evidence="5">
    <location>
        <begin position="256"/>
        <end position="274"/>
    </location>
</feature>
<evidence type="ECO:0000256" key="2">
    <source>
        <dbReference type="ARBA" id="ARBA00022692"/>
    </source>
</evidence>
<evidence type="ECO:0000259" key="6">
    <source>
        <dbReference type="Pfam" id="PF04932"/>
    </source>
</evidence>
<protein>
    <submittedName>
        <fullName evidence="7">Lipid A core-O-antigen ligase-like protein</fullName>
    </submittedName>
</protein>
<feature type="transmembrane region" description="Helical" evidence="5">
    <location>
        <begin position="211"/>
        <end position="226"/>
    </location>
</feature>
<keyword evidence="3 5" id="KW-1133">Transmembrane helix</keyword>
<feature type="transmembrane region" description="Helical" evidence="5">
    <location>
        <begin position="458"/>
        <end position="475"/>
    </location>
</feature>
<dbReference type="AlphaFoldDB" id="A0A0P7YZJ6"/>
<organism evidence="7 8">
    <name type="scientific">Phormidesmis priestleyi Ana</name>
    <dbReference type="NCBI Taxonomy" id="1666911"/>
    <lineage>
        <taxon>Bacteria</taxon>
        <taxon>Bacillati</taxon>
        <taxon>Cyanobacteriota</taxon>
        <taxon>Cyanophyceae</taxon>
        <taxon>Leptolyngbyales</taxon>
        <taxon>Leptolyngbyaceae</taxon>
        <taxon>Phormidesmis</taxon>
    </lineage>
</organism>
<dbReference type="PATRIC" id="fig|1666911.3.peg.4116"/>
<dbReference type="GO" id="GO:0016874">
    <property type="term" value="F:ligase activity"/>
    <property type="evidence" value="ECO:0007669"/>
    <property type="project" value="UniProtKB-KW"/>
</dbReference>
<comment type="subcellular location">
    <subcellularLocation>
        <location evidence="1">Membrane</location>
        <topology evidence="1">Multi-pass membrane protein</topology>
    </subcellularLocation>
</comment>
<dbReference type="PANTHER" id="PTHR37422:SF23">
    <property type="entry name" value="TEICHURONIC ACID BIOSYNTHESIS PROTEIN TUAE"/>
    <property type="match status" value="1"/>
</dbReference>
<dbReference type="EMBL" id="LJZR01000009">
    <property type="protein sequence ID" value="KPQ35956.1"/>
    <property type="molecule type" value="Genomic_DNA"/>
</dbReference>
<evidence type="ECO:0000256" key="4">
    <source>
        <dbReference type="ARBA" id="ARBA00023136"/>
    </source>
</evidence>
<feature type="transmembrane region" description="Helical" evidence="5">
    <location>
        <begin position="140"/>
        <end position="159"/>
    </location>
</feature>
<dbReference type="InterPro" id="IPR007016">
    <property type="entry name" value="O-antigen_ligase-rel_domated"/>
</dbReference>
<evidence type="ECO:0000256" key="3">
    <source>
        <dbReference type="ARBA" id="ARBA00022989"/>
    </source>
</evidence>
<sequence>MQLASKIQATFLPTTLLAVGWQWQWLGTVGFLALLSFTWLPHSYTRMVGWPYSLWWQVAFCLLVAAGIGLTRQFSQSLRPLGHQLDWIVLVILLSGGLSALSAPFKAVAGLNFLLLTSYGIVLYLTVNWLHHTPLLKARLWLALTVTGTLTHLISLAFWRPNRAMWISGDFYTAIRNALPLGHHNFVGGYCLLLLPLVTGFAFTQTHAKRWIGYGAIALNLLALYASGSRGALLGAVALGLVTLTWRIIHHRPKTLAQWSFVVLTLLLVTGVLISNPRVRTLASFNASPSNQSFSIEQIADGPTQDRLFMLQAGQRIFKDRPLFGVGPGNLSRVYNLYRPIETGGGLELVQQLHNTPAQILAETGLAGFSGYLLWLGYLLKLGIALHRKIPAGSDRTLLHSIAASWFAYGISSLTDYQLENIGIASTLLVTTALLVHLADIHLPDASLPVLSHRTRRIVSLCLLIYLSIAIQVWARVNAGFYLAAAAEKNIAINNLVKAEAQWLKASQLNAWDPTYAALSAEQLINIAGQTADPKNQETLITAAIASLQSAITAAPNDPWFHQNLAVLLLPNQPKQAENHLRHTALLFPRSQHATYYTLGHAYLQQNKTQQAITAFVLESLSNPSFLIDPLWESSSFKPHLPQVLAQTLSAWQQILAITAPNSGQYAWLNQQTALIKWWHHQPQTADINQLNPLTQAILNADTDPTASIHLINQALQTSLPETASALALLRAWFAPNDYLNDALKNFDSAEIDKQTIINHITTHPDLRQWLTSAQQPTDPKLRMGLSFAYRNQSAQLIGTILSAGGRSSSPLINQLHLFPPPPREFSPLDHKVVKLFQSLP</sequence>
<dbReference type="Proteomes" id="UP000050465">
    <property type="component" value="Unassembled WGS sequence"/>
</dbReference>
<evidence type="ECO:0000256" key="1">
    <source>
        <dbReference type="ARBA" id="ARBA00004141"/>
    </source>
</evidence>
<evidence type="ECO:0000313" key="8">
    <source>
        <dbReference type="Proteomes" id="UP000050465"/>
    </source>
</evidence>
<feature type="transmembrane region" description="Helical" evidence="5">
    <location>
        <begin position="21"/>
        <end position="42"/>
    </location>
</feature>
<feature type="transmembrane region" description="Helical" evidence="5">
    <location>
        <begin position="186"/>
        <end position="204"/>
    </location>
</feature>
<dbReference type="GO" id="GO:0016020">
    <property type="term" value="C:membrane"/>
    <property type="evidence" value="ECO:0007669"/>
    <property type="project" value="UniProtKB-SubCell"/>
</dbReference>
<dbReference type="SUPFAM" id="SSF48452">
    <property type="entry name" value="TPR-like"/>
    <property type="match status" value="1"/>
</dbReference>
<evidence type="ECO:0000313" key="7">
    <source>
        <dbReference type="EMBL" id="KPQ35956.1"/>
    </source>
</evidence>
<feature type="domain" description="O-antigen ligase-related" evidence="6">
    <location>
        <begin position="216"/>
        <end position="372"/>
    </location>
</feature>
<dbReference type="InterPro" id="IPR011990">
    <property type="entry name" value="TPR-like_helical_dom_sf"/>
</dbReference>
<accession>A0A0P7YZJ6</accession>
<feature type="transmembrane region" description="Helical" evidence="5">
    <location>
        <begin position="87"/>
        <end position="105"/>
    </location>
</feature>
<name>A0A0P7YZJ6_9CYAN</name>